<keyword evidence="2" id="KW-0963">Cytoplasm</keyword>
<dbReference type="SMART" id="SM00382">
    <property type="entry name" value="AAA"/>
    <property type="match status" value="2"/>
</dbReference>
<keyword evidence="9" id="KW-0505">Motor protein</keyword>
<feature type="domain" description="AAA+ ATPase" evidence="14">
    <location>
        <begin position="2201"/>
        <end position="2361"/>
    </location>
</feature>
<evidence type="ECO:0000256" key="9">
    <source>
        <dbReference type="ARBA" id="ARBA00023175"/>
    </source>
</evidence>
<evidence type="ECO:0000256" key="11">
    <source>
        <dbReference type="ARBA" id="ARBA00023273"/>
    </source>
</evidence>
<dbReference type="GO" id="GO:0008569">
    <property type="term" value="F:minus-end-directed microtubule motor activity"/>
    <property type="evidence" value="ECO:0007669"/>
    <property type="project" value="InterPro"/>
</dbReference>
<dbReference type="FunFam" id="3.40.50.300:FF:000362">
    <property type="entry name" value="Dynein, axonemal, heavy chain 6"/>
    <property type="match status" value="1"/>
</dbReference>
<dbReference type="Gene3D" id="1.20.140.100">
    <property type="entry name" value="Dynein heavy chain, N-terminal domain 2"/>
    <property type="match status" value="1"/>
</dbReference>
<dbReference type="InterPro" id="IPR025662">
    <property type="entry name" value="Sigma_54_int_dom_ATP-bd_1"/>
</dbReference>
<feature type="region of interest" description="Disordered" evidence="13">
    <location>
        <begin position="63"/>
        <end position="93"/>
    </location>
</feature>
<dbReference type="Gene3D" id="1.20.920.30">
    <property type="match status" value="1"/>
</dbReference>
<dbReference type="OrthoDB" id="5593012at2759"/>
<dbReference type="Gene3D" id="1.10.8.720">
    <property type="entry name" value="Region D6 of dynein motor"/>
    <property type="match status" value="1"/>
</dbReference>
<dbReference type="InterPro" id="IPR043157">
    <property type="entry name" value="Dynein_AAA1S"/>
</dbReference>
<dbReference type="InterPro" id="IPR024743">
    <property type="entry name" value="Dynein_HC_stalk"/>
</dbReference>
<dbReference type="Pfam" id="PF12780">
    <property type="entry name" value="AAA_8"/>
    <property type="match status" value="1"/>
</dbReference>
<dbReference type="FunFam" id="1.20.920.20:FF:000001">
    <property type="entry name" value="dynein heavy chain 2, axonemal"/>
    <property type="match status" value="1"/>
</dbReference>
<keyword evidence="4" id="KW-0547">Nucleotide-binding</keyword>
<evidence type="ECO:0000256" key="5">
    <source>
        <dbReference type="ARBA" id="ARBA00022840"/>
    </source>
</evidence>
<dbReference type="FunFam" id="1.10.8.1220:FF:000001">
    <property type="entry name" value="Dynein axonemal heavy chain 5"/>
    <property type="match status" value="1"/>
</dbReference>
<dbReference type="Gene3D" id="1.10.8.1220">
    <property type="match status" value="1"/>
</dbReference>
<protein>
    <submittedName>
        <fullName evidence="15">Dynein heavy chain 7, axonemal isoform X1</fullName>
    </submittedName>
</protein>
<dbReference type="FunFam" id="1.20.140.100:FF:000008">
    <property type="entry name" value="Dynein heavy chain domain 1"/>
    <property type="match status" value="1"/>
</dbReference>
<evidence type="ECO:0000256" key="1">
    <source>
        <dbReference type="ARBA" id="ARBA00004430"/>
    </source>
</evidence>
<dbReference type="FunFam" id="3.40.50.300:FF:000044">
    <property type="entry name" value="Dynein heavy chain 5, axonemal"/>
    <property type="match status" value="1"/>
</dbReference>
<evidence type="ECO:0000256" key="13">
    <source>
        <dbReference type="SAM" id="MobiDB-lite"/>
    </source>
</evidence>
<keyword evidence="8" id="KW-0969">Cilium</keyword>
<feature type="compositionally biased region" description="Polar residues" evidence="13">
    <location>
        <begin position="1"/>
        <end position="10"/>
    </location>
</feature>
<feature type="coiled-coil region" evidence="12">
    <location>
        <begin position="3037"/>
        <end position="3099"/>
    </location>
</feature>
<dbReference type="OMA" id="CIEWQRY"/>
<dbReference type="InterPro" id="IPR026983">
    <property type="entry name" value="DHC"/>
</dbReference>
<dbReference type="InterPro" id="IPR035706">
    <property type="entry name" value="AAA_9"/>
</dbReference>
<dbReference type="VEuPathDB" id="TriTrypDB:TRSC58_06585"/>
<dbReference type="InterPro" id="IPR041466">
    <property type="entry name" value="Dynein_AAA5_ext"/>
</dbReference>
<dbReference type="Pfam" id="PF18198">
    <property type="entry name" value="AAA_lid_11"/>
    <property type="match status" value="1"/>
</dbReference>
<evidence type="ECO:0000256" key="6">
    <source>
        <dbReference type="ARBA" id="ARBA00023017"/>
    </source>
</evidence>
<dbReference type="Pfam" id="PF08393">
    <property type="entry name" value="DHC_N2"/>
    <property type="match status" value="1"/>
</dbReference>
<dbReference type="Gene3D" id="6.10.140.1060">
    <property type="match status" value="1"/>
</dbReference>
<keyword evidence="5" id="KW-0067">ATP-binding</keyword>
<evidence type="ECO:0000256" key="8">
    <source>
        <dbReference type="ARBA" id="ARBA00023069"/>
    </source>
</evidence>
<keyword evidence="6" id="KW-0243">Dynein</keyword>
<dbReference type="InterPro" id="IPR042219">
    <property type="entry name" value="AAA_lid_11_sf"/>
</dbReference>
<keyword evidence="3" id="KW-0493">Microtubule</keyword>
<dbReference type="Pfam" id="PF12774">
    <property type="entry name" value="AAA_6"/>
    <property type="match status" value="1"/>
</dbReference>
<dbReference type="FunFam" id="3.20.180.20:FF:000010">
    <property type="entry name" value="Dynein heavy chain"/>
    <property type="match status" value="1"/>
</dbReference>
<dbReference type="Pfam" id="PF22597">
    <property type="entry name" value="DYN_lid"/>
    <property type="match status" value="1"/>
</dbReference>
<evidence type="ECO:0000313" key="15">
    <source>
        <dbReference type="EMBL" id="RNF03718.1"/>
    </source>
</evidence>
<dbReference type="Gene3D" id="1.10.472.130">
    <property type="match status" value="1"/>
</dbReference>
<dbReference type="GO" id="GO:0005524">
    <property type="term" value="F:ATP binding"/>
    <property type="evidence" value="ECO:0007669"/>
    <property type="project" value="UniProtKB-KW"/>
</dbReference>
<accession>A0A422NDZ5</accession>
<dbReference type="GO" id="GO:0051959">
    <property type="term" value="F:dynein light intermediate chain binding"/>
    <property type="evidence" value="ECO:0007669"/>
    <property type="project" value="InterPro"/>
</dbReference>
<dbReference type="GO" id="GO:0030286">
    <property type="term" value="C:dynein complex"/>
    <property type="evidence" value="ECO:0007669"/>
    <property type="project" value="UniProtKB-KW"/>
</dbReference>
<dbReference type="InterPro" id="IPR003593">
    <property type="entry name" value="AAA+_ATPase"/>
</dbReference>
<dbReference type="Gene3D" id="1.20.58.1120">
    <property type="match status" value="1"/>
</dbReference>
<dbReference type="FunFam" id="3.10.490.20:FF:000009">
    <property type="entry name" value="Dynein heavy chain 4"/>
    <property type="match status" value="1"/>
</dbReference>
<dbReference type="FunFam" id="1.20.58.1120:FF:000007">
    <property type="entry name" value="Dynein heavy chain 4"/>
    <property type="match status" value="1"/>
</dbReference>
<dbReference type="Gene3D" id="1.10.8.710">
    <property type="match status" value="1"/>
</dbReference>
<sequence length="4251" mass="485365">MRPQQRGSPQPTSPLPFQRAVEVSEELLKDKTAQERQAITRGYLAQWRLEEKERPVIERMVQQKMAEGAGQSPWRPRVSPPAPPRSLQRRDATAAPLRVRLPKLLMRSLPSLRAAKSPTLLDSCCCATPSPLPSQIMSPTATITTAASATVNTTTMPGPAHTRTYFQLEDFDNTDFEIHTPQEWVLLGKKDGGTPARSRYFDKKTNEVQWLPCHVVAYDEERSCYQIVWASNGCSKWTKRLNIIFDAEDETLWHERVRQAMAYRAETEAALRGRMYVQAIDGSCIAPMDQDQMDRILGLVAGSFPLTSLHLVEQCTREVEELYYFSLKRAQHWREMAGPEEQRRAEVLGLPPPPSSLFASSTALPATGVGEPRASLLCGTIETPSPNFHVSREFIAENLFQTHALLRDTVYAVHTQWNEYNGELLCITQWDRRETPMELRNFEELQAHRGFSVSEKLHGEWSINIRCTIQNNLDLHFKFYEDNLERYTASRMCRFVNLVNVMMTSQLRELLLTSLQEFAAFIHRYRVEPRIDDTPMDELQEDLEESEHWRHRQEEWEEKQRAAMAKAEAERIRNVGGGGGGGGGRGRQQKKVILPPEEEKKDVPFVWRLGTFRNHLRYTKRVVEMTMNPKGLRPLFVLNLVEDAGRVAFSPSLDDVSRKVKAVFEGCFEHAEQIHGMGDQLFPLLPLQPRMLRPLDVSDPAVCEARSMVEKALSDNVEAPLQLQQMYQTFGYVLQQDTQALVAEANARQLTLLDFDWIFERLSRDRERIARRTPNHVRYEMFLIDCKGIKASLIAKSTELQNALMKALAERLRNTCSAMISEYNTMSARMSGEPQSPEELQEFRDFLDGIPARQEQLNATFETLTEGVDLLFKYNYEFSATACNDYRTAYEWPRHLQQELEDGNFRSKEYRNVLMQKLRDSCETLTNEIVQLGNIVDDFAHFGDDARADVYHEQGKALEQRIKEYQGQVQLYNSHETLFGLPQSKWPQLKEIRMHLEPYNILWEVISLFNNESERWLNTRLSALEPLEVDQLLMEWSKKIAIISKKIKEAEPMGVLKRIRENIAAFKPYVPLLYALRSNLQGSHWKAIYQVCGMPKEKQIQGTSGVGSNEGRPFNDFIKLGMLDFLPQIESIATVAQKSFELESELMAMEVEWKKLLFDMEPYQDTHKLKSNDIMQLTLDEHILKTQSMLGKPIVRQAPVLQARVSRWETLLDRIQCTMDEWFKCQGTWAYLEPIFSSADISRSLPKEKQLFLAVDESWHKIMDMTRMTPQILTRCQDETLLRVLAENNNNLDIILKKLQQFLETKRMAFPRFYFISNEELLQILSDSKDPYLVQPYLSKCFEGIKRIQFADAHDILAMESSEGEVVQFIRKVNPGDYQNLVEQWLQALENVMRDTILDQLRQATGDYATRKNRTEFIRAWPGQVVIAICSLYWTMEATEAMSTEGTVGLTTYHEKCVAQLDDLIVLVRDRNLAAVERCTLEALVVVEVHGKDIIAQLSEKGVDSPRSFDWLAQLRYYWEEDHLHVHQINASLRYGYEYLGNTGRLVITPLTDRCYRTLIGALHLNYGGAPEGPAGTGKTETTKDLAKALGKYCVVYNCSDQITAKDMAKLFKGLSQSGSWGCFDEFNRIEIQVLSVIAQQVAVIQEAIIQKRNEFVFDGAQIRLDPGCAIFITMNPGYAGRAELPDNLKALFRPVAMMVPNYAMIGEIQLYSYGFLHGKELAEKIVATYRLCSEQLSSQDHYDYGMRAVKAVLTAAGRLKRTYPDEDEMVLMLRSIQDVNLPKFLTQDVELFKGIVSDLFPGVQLPEPDYAHMHEGLVKVCEVRNLQLTKYFELKVRQTYEMIVVRHGMMLVGFSFGGKTKILHCLSEALGLMEAFGKERRTRLITMNPKSVTMPQLYGKVEASGEWTDGILPHNFRRAAQDTSTDRKWLVLDGPVDAVWIENMNTVLDDNKKLCLQNGDIIPMSKEMNLIFEVQDLAYASPATVSRCGMVYVEPDSLGWHCLLDSYFNTLPEALRLEPTLMTALHSLVEVFLPPMLEVARKHVKSVIPQGSLVAISGFIKFFSAFASELDVDKDTPAADTYTEVRTLLMKVEGWFLFSLVWSVGGCLFTKDRITFNAALHAEVATAAASGLYKFTLPLIDNKRSFFDVRLETEGELRFTQWSDYVPEFAIDEGLEYQDIIVPTSAQTRYNYLTTLMIGAMHPLLLVGDTGTGKTIMMKSLLKGLPEDTYSNNLIQFSAKTTAGQLQRLIDGSLEKRRKCVYGPPINKKMMIFVDDTNLPQLEEYGAQPPIELLRQYLDHGGWYNHTKDGIDFHRLVDILLLCAMGPAGGGRNHVTQRFTRHFNSIAVPAFDEVTLRKIFGTLSDWILSKGFPTSLRSMSSALVGATIGLYETLVENLKPSPEKSHYTFNMRDVSKVFQGIDMANPAKIVDERTLSNLWIHEVSRAFADRFIDEKDTKWFLGEAGKLSIKHFKLAPDNLQDLENPTLFSTFMNDDGHYEELPNLVEARKSLENRLDAYNLGTNSGTLDLVVFNYVLVHVSRICRVLRQPGGNLLLVGVGGSGRRSCAKVAAYLQECDYMTITQTKDYDHNSFLDDIRAFLLRTGMNGYATMFVLADTQISSESFLEDVCGLLNAGEIPGIWDTKQDKETYENAVASLREKGKELGRPDTVEALRALFVERCKKFMHIALCFSPLGSVLRERLRKFPSLVNCSTIDWFREWPEDGLRSVAARFISRVDLTDHERRAAEDMFVAYQQQVRDLGRTYLAEMRQHTYVTPTSYMDLLSTFERLLEEKRTELTAMMHRYASGLTQLKKTEDEVEVMQQELARMRPELAKKQAETDALIKEVEMESKLAEEQRAVVAVDEEAANEQAAAAKEIKDASQKKVDEAQPLVEQAQRAVLDLDPKALQEIKALKTPPQGVKYVIEVLCTLLGGVYKPKLVRDPLTGSVTIPYWEHAKVTLLTGEFKNTLLNAYPVIVDTAPNEQIEEVKKKMTNDMFKNENIKKTSVALLGVATYIRAVVEYYKQNKIIKPLLAQAAAAQQAYDTAMESLNKKKEELRVINEKLAKLTSHLDNVKKDKQELENKVNDTDVKLTRAKKLIEGLGGEKARFAKESERFEDELMYVVGNVLVSAGVVAYMGPFLHKYRAKAIQGWLDMCRRHDIKVSADYALAKFVGSPIDIQTWRLQQLPSDGFSTDNAVIVKSSHRWPLFVDPQQQANNWIRNMERDNGLVVTRLSDSDCIRTIRSAITEGLPVLLENLEETIDPILENVLLKRFTKEGGATVVHLGEPVEWNDNFRLYMTTKMPRPHYLPEVSTKVTLVNFMITQQGLQDQLLQRVMMSERREVEEKKHALTLEAAENQANLKLTEDKILAILSSEGNILESETAIEELDSSKVQSDQIAKRQEEIEAMERISDRTRSLFIPVAGLGATLFFCVTELANIDPMYQNSLNAYITIFQESLQQSERSDEVDIRIENIRITFQRSLYTRICRSLFARDQLLFSFTMCLKLHDVDAEQLRWLLMGGFESDDDALSHNPFDSWLPEHNWKLLWRASTQLPVLADFVKMVKEHESFFAAFYDAPDPLEVDPPTPIGDKFCGLLQLILVRCFRPDKIVPAVTDYVRDFLGSYFVEPPLYALEDVVDELAHDPSVPLVLVLSPGADPSLELDRLAEQRGMSSRLYKLSLGQGQGIFARQLIEEGVHAGHWVFLQNCHLYQDFMPELSRIVENYSDSGAKAMLNNQYRLWLTSLPSETFPISILQNGVKLVQEPPKGLKNNLLQSYMSNPVADPQFFNSSQKPSVWRKMLFGLCFFHAVVQERRQFGPLGWNRMYEFNDTDRRISVRQLNMFLNENEEVPYDALLYLTGQCNYGGRVTDDWDRRCIVATLSLYLTPLILEDDYVFFPDAPDYYAPPFGEYDSYVEYIRGLPSQQPPAIFGLHENADITKEERETRLLLEATLLTQPRESTGTESKLDPKTMIREQANHVLSRLPKPFDIEEIQRTHPIDYSQSMNTVLLQEAIRYRRLLLVVRQTLADLQDAISGKVVMSAELEEVLNAMYDGKVPDVWKRRSYPSLKPFGSYVSDLIERLGFLQKWCDEGPPPMFWISGFFFTQSFLTGVMQNYARKWKIAIDRLVWKFSVLAEETCVTAPEDGCCIGGLFLEGAGWDPTNATICESRPKELFIKFPLLRLLPCRPHELPDTPVYHCPCYKTTDRRGVLSTTGHSTNFILTVDLPRHPADSENHWVLRGVALFTQLPF</sequence>
<comment type="caution">
    <text evidence="15">The sequence shown here is derived from an EMBL/GenBank/DDBJ whole genome shotgun (WGS) entry which is preliminary data.</text>
</comment>
<evidence type="ECO:0000256" key="12">
    <source>
        <dbReference type="SAM" id="Coils"/>
    </source>
</evidence>
<dbReference type="Pfam" id="PF12781">
    <property type="entry name" value="AAA_9"/>
    <property type="match status" value="1"/>
</dbReference>
<dbReference type="InterPro" id="IPR041228">
    <property type="entry name" value="Dynein_C"/>
</dbReference>
<dbReference type="Gene3D" id="3.40.50.300">
    <property type="entry name" value="P-loop containing nucleotide triphosphate hydrolases"/>
    <property type="match status" value="5"/>
</dbReference>
<dbReference type="FunFam" id="1.20.920.30:FF:000002">
    <property type="entry name" value="Dynein axonemal heavy chain 3"/>
    <property type="match status" value="1"/>
</dbReference>
<dbReference type="SUPFAM" id="SSF52540">
    <property type="entry name" value="P-loop containing nucleoside triphosphate hydrolases"/>
    <property type="match status" value="4"/>
</dbReference>
<dbReference type="Pfam" id="PF03028">
    <property type="entry name" value="Dynein_heavy"/>
    <property type="match status" value="1"/>
</dbReference>
<keyword evidence="10" id="KW-0206">Cytoskeleton</keyword>
<dbReference type="GO" id="GO:0045505">
    <property type="term" value="F:dynein intermediate chain binding"/>
    <property type="evidence" value="ECO:0007669"/>
    <property type="project" value="InterPro"/>
</dbReference>
<comment type="subcellular location">
    <subcellularLocation>
        <location evidence="1">Cytoplasm</location>
        <location evidence="1">Cytoskeleton</location>
        <location evidence="1">Cilium axoneme</location>
    </subcellularLocation>
</comment>
<evidence type="ECO:0000256" key="10">
    <source>
        <dbReference type="ARBA" id="ARBA00023212"/>
    </source>
</evidence>
<keyword evidence="7 12" id="KW-0175">Coiled coil</keyword>
<evidence type="ECO:0000259" key="14">
    <source>
        <dbReference type="SMART" id="SM00382"/>
    </source>
</evidence>
<dbReference type="FunFam" id="3.40.50.300:FF:001145">
    <property type="entry name" value="Putative dynein heavy chain"/>
    <property type="match status" value="1"/>
</dbReference>
<evidence type="ECO:0000313" key="16">
    <source>
        <dbReference type="Proteomes" id="UP000283634"/>
    </source>
</evidence>
<dbReference type="InterPro" id="IPR054354">
    <property type="entry name" value="DYNC2H1-like_lid"/>
</dbReference>
<dbReference type="InterPro" id="IPR042222">
    <property type="entry name" value="Dynein_2_N"/>
</dbReference>
<organism evidence="15 16">
    <name type="scientific">Trypanosoma rangeli</name>
    <dbReference type="NCBI Taxonomy" id="5698"/>
    <lineage>
        <taxon>Eukaryota</taxon>
        <taxon>Discoba</taxon>
        <taxon>Euglenozoa</taxon>
        <taxon>Kinetoplastea</taxon>
        <taxon>Metakinetoplastina</taxon>
        <taxon>Trypanosomatida</taxon>
        <taxon>Trypanosomatidae</taxon>
        <taxon>Trypanosoma</taxon>
        <taxon>Herpetosoma</taxon>
    </lineage>
</organism>
<dbReference type="Pfam" id="PF12777">
    <property type="entry name" value="MT"/>
    <property type="match status" value="1"/>
</dbReference>
<dbReference type="EMBL" id="MKGL01000186">
    <property type="protein sequence ID" value="RNF03718.1"/>
    <property type="molecule type" value="Genomic_DNA"/>
</dbReference>
<dbReference type="FunFam" id="1.10.8.720:FF:000001">
    <property type="entry name" value="dynein heavy chain 7, axonemal"/>
    <property type="match status" value="1"/>
</dbReference>
<evidence type="ECO:0000256" key="3">
    <source>
        <dbReference type="ARBA" id="ARBA00022701"/>
    </source>
</evidence>
<dbReference type="InterPro" id="IPR041658">
    <property type="entry name" value="AAA_lid_11"/>
</dbReference>
<feature type="domain" description="AAA+ ATPase" evidence="14">
    <location>
        <begin position="1565"/>
        <end position="1704"/>
    </location>
</feature>
<dbReference type="PANTHER" id="PTHR22878">
    <property type="entry name" value="DYNEIN HEAVY CHAIN 6, AXONEMAL-LIKE-RELATED"/>
    <property type="match status" value="1"/>
</dbReference>
<dbReference type="Pfam" id="PF12775">
    <property type="entry name" value="AAA_7"/>
    <property type="match status" value="1"/>
</dbReference>
<dbReference type="GO" id="GO:0005930">
    <property type="term" value="C:axoneme"/>
    <property type="evidence" value="ECO:0007669"/>
    <property type="project" value="UniProtKB-SubCell"/>
</dbReference>
<dbReference type="Pfam" id="PF17852">
    <property type="entry name" value="Dynein_AAA_lid"/>
    <property type="match status" value="1"/>
</dbReference>
<keyword evidence="16" id="KW-1185">Reference proteome</keyword>
<dbReference type="Gene3D" id="3.20.180.20">
    <property type="entry name" value="Dynein heavy chain, N-terminal domain 2"/>
    <property type="match status" value="1"/>
</dbReference>
<dbReference type="Pfam" id="PF18199">
    <property type="entry name" value="Dynein_C"/>
    <property type="match status" value="1"/>
</dbReference>
<dbReference type="FunFam" id="1.10.8.710:FF:000004">
    <property type="entry name" value="Dynein axonemal heavy chain 6"/>
    <property type="match status" value="1"/>
</dbReference>
<dbReference type="Proteomes" id="UP000283634">
    <property type="component" value="Unassembled WGS sequence"/>
</dbReference>
<dbReference type="InterPro" id="IPR043160">
    <property type="entry name" value="Dynein_C_barrel"/>
</dbReference>
<dbReference type="GO" id="GO:0005874">
    <property type="term" value="C:microtubule"/>
    <property type="evidence" value="ECO:0007669"/>
    <property type="project" value="UniProtKB-KW"/>
</dbReference>
<name>A0A422NDZ5_TRYRA</name>
<dbReference type="InterPro" id="IPR024317">
    <property type="entry name" value="Dynein_heavy_chain_D4_dom"/>
</dbReference>
<keyword evidence="11" id="KW-0966">Cell projection</keyword>
<dbReference type="Gene3D" id="1.20.920.20">
    <property type="match status" value="1"/>
</dbReference>
<dbReference type="InterPro" id="IPR004273">
    <property type="entry name" value="Dynein_heavy_D6_P-loop"/>
</dbReference>
<dbReference type="GO" id="GO:0003341">
    <property type="term" value="P:cilium movement"/>
    <property type="evidence" value="ECO:0007669"/>
    <property type="project" value="UniProtKB-ARBA"/>
</dbReference>
<dbReference type="Gene3D" id="1.20.1270.280">
    <property type="match status" value="1"/>
</dbReference>
<dbReference type="InterPro" id="IPR035699">
    <property type="entry name" value="AAA_6"/>
</dbReference>
<reference evidence="15 16" key="1">
    <citation type="journal article" date="2018" name="BMC Genomics">
        <title>Genomic comparison of Trypanosoma conorhini and Trypanosoma rangeli to Trypanosoma cruzi strains of high and low virulence.</title>
        <authorList>
            <person name="Bradwell K.R."/>
            <person name="Koparde V.N."/>
            <person name="Matveyev A.V."/>
            <person name="Serrano M.G."/>
            <person name="Alves J.M."/>
            <person name="Parikh H."/>
            <person name="Huang B."/>
            <person name="Lee V."/>
            <person name="Espinosa-Alvarez O."/>
            <person name="Ortiz P.A."/>
            <person name="Costa-Martins A.G."/>
            <person name="Teixeira M.M."/>
            <person name="Buck G.A."/>
        </authorList>
    </citation>
    <scope>NUCLEOTIDE SEQUENCE [LARGE SCALE GENOMIC DNA]</scope>
    <source>
        <strain evidence="15 16">AM80</strain>
    </source>
</reference>
<dbReference type="FunFam" id="1.20.1270.280:FF:000001">
    <property type="entry name" value="dynein heavy chain 7, axonemal"/>
    <property type="match status" value="1"/>
</dbReference>
<evidence type="ECO:0000256" key="4">
    <source>
        <dbReference type="ARBA" id="ARBA00022741"/>
    </source>
</evidence>
<evidence type="ECO:0000256" key="2">
    <source>
        <dbReference type="ARBA" id="ARBA00022490"/>
    </source>
</evidence>
<dbReference type="PANTHER" id="PTHR22878:SF70">
    <property type="entry name" value="DYNEIN HEAVY CHAIN 2, AXONEMAL"/>
    <property type="match status" value="1"/>
</dbReference>
<dbReference type="GeneID" id="40329635"/>
<dbReference type="PROSITE" id="PS00675">
    <property type="entry name" value="SIGMA54_INTERACT_1"/>
    <property type="match status" value="1"/>
</dbReference>
<dbReference type="InterPro" id="IPR013602">
    <property type="entry name" value="Dynein_heavy_linker"/>
</dbReference>
<proteinExistence type="predicted"/>
<gene>
    <name evidence="15" type="ORF">TraAM80_05702</name>
</gene>
<dbReference type="InterPro" id="IPR042228">
    <property type="entry name" value="Dynein_linker_3"/>
</dbReference>
<dbReference type="InterPro" id="IPR027417">
    <property type="entry name" value="P-loop_NTPase"/>
</dbReference>
<feature type="region of interest" description="Disordered" evidence="13">
    <location>
        <begin position="1"/>
        <end position="20"/>
    </location>
</feature>
<dbReference type="RefSeq" id="XP_029237687.1">
    <property type="nucleotide sequence ID" value="XM_029382575.1"/>
</dbReference>
<evidence type="ECO:0000256" key="7">
    <source>
        <dbReference type="ARBA" id="ARBA00023054"/>
    </source>
</evidence>
<dbReference type="Gene3D" id="3.10.490.20">
    <property type="match status" value="1"/>
</dbReference>